<dbReference type="InterPro" id="IPR014795">
    <property type="entry name" value="TacA_1-like"/>
</dbReference>
<dbReference type="EMBL" id="JBHTCM010000009">
    <property type="protein sequence ID" value="MFC7333091.1"/>
    <property type="molecule type" value="Genomic_DNA"/>
</dbReference>
<dbReference type="Proteomes" id="UP001596456">
    <property type="component" value="Unassembled WGS sequence"/>
</dbReference>
<gene>
    <name evidence="3" type="ORF">ACFQPS_07945</name>
</gene>
<evidence type="ECO:0000313" key="4">
    <source>
        <dbReference type="Proteomes" id="UP001596456"/>
    </source>
</evidence>
<dbReference type="PANTHER" id="PTHR35401:SF2">
    <property type="entry name" value="ABC-TYPE TRANSPORT SYSTEM"/>
    <property type="match status" value="1"/>
</dbReference>
<dbReference type="PANTHER" id="PTHR35401">
    <property type="entry name" value="COPG FAMILY HELIX-TURN-HELIX PROTEIN-RELATED-RELATED"/>
    <property type="match status" value="1"/>
</dbReference>
<dbReference type="Pfam" id="PF08681">
    <property type="entry name" value="TacA1"/>
    <property type="match status" value="1"/>
</dbReference>
<keyword evidence="4" id="KW-1185">Reference proteome</keyword>
<evidence type="ECO:0000256" key="2">
    <source>
        <dbReference type="ARBA" id="ARBA00049988"/>
    </source>
</evidence>
<dbReference type="RefSeq" id="WP_153206696.1">
    <property type="nucleotide sequence ID" value="NZ_JBHTCM010000009.1"/>
</dbReference>
<evidence type="ECO:0000313" key="3">
    <source>
        <dbReference type="EMBL" id="MFC7333091.1"/>
    </source>
</evidence>
<proteinExistence type="inferred from homology"/>
<comment type="caution">
    <text evidence="3">The sequence shown here is derived from an EMBL/GenBank/DDBJ whole genome shotgun (WGS) entry which is preliminary data.</text>
</comment>
<dbReference type="Gene3D" id="1.20.5.780">
    <property type="entry name" value="Single helix bin"/>
    <property type="match status" value="1"/>
</dbReference>
<organism evidence="3 4">
    <name type="scientific">Rhodocista pekingensis</name>
    <dbReference type="NCBI Taxonomy" id="201185"/>
    <lineage>
        <taxon>Bacteria</taxon>
        <taxon>Pseudomonadati</taxon>
        <taxon>Pseudomonadota</taxon>
        <taxon>Alphaproteobacteria</taxon>
        <taxon>Rhodospirillales</taxon>
        <taxon>Azospirillaceae</taxon>
        <taxon>Rhodocista</taxon>
    </lineage>
</organism>
<evidence type="ECO:0000256" key="1">
    <source>
        <dbReference type="ARBA" id="ARBA00022649"/>
    </source>
</evidence>
<comment type="similarity">
    <text evidence="2">Belongs to the TacA antitoxin family.</text>
</comment>
<protein>
    <submittedName>
        <fullName evidence="3">DUF1778 domain-containing protein</fullName>
    </submittedName>
</protein>
<keyword evidence="1" id="KW-1277">Toxin-antitoxin system</keyword>
<accession>A0ABW2KST2</accession>
<name>A0ABW2KST2_9PROT</name>
<dbReference type="InterPro" id="IPR010985">
    <property type="entry name" value="Ribbon_hlx_hlx"/>
</dbReference>
<dbReference type="SUPFAM" id="SSF47598">
    <property type="entry name" value="Ribbon-helix-helix"/>
    <property type="match status" value="1"/>
</dbReference>
<reference evidence="4" key="1">
    <citation type="journal article" date="2019" name="Int. J. Syst. Evol. Microbiol.">
        <title>The Global Catalogue of Microorganisms (GCM) 10K type strain sequencing project: providing services to taxonomists for standard genome sequencing and annotation.</title>
        <authorList>
            <consortium name="The Broad Institute Genomics Platform"/>
            <consortium name="The Broad Institute Genome Sequencing Center for Infectious Disease"/>
            <person name="Wu L."/>
            <person name="Ma J."/>
        </authorList>
    </citation>
    <scope>NUCLEOTIDE SEQUENCE [LARGE SCALE GENOMIC DNA]</scope>
    <source>
        <strain evidence="4">CGMCC 1.16275</strain>
    </source>
</reference>
<sequence length="92" mass="10181">MARTISETGRIELRVDPAEKAMLARAAALEHTDVTGFILRSALPAAREAIDRAERLRLSERDSLRVLDLLDNPPPPNARLLEAARALARNDK</sequence>